<name>A0A0F9FB47_9ZZZZ</name>
<dbReference type="EMBL" id="LAZR01021978">
    <property type="protein sequence ID" value="KKL83438.1"/>
    <property type="molecule type" value="Genomic_DNA"/>
</dbReference>
<gene>
    <name evidence="1" type="ORF">LCGC14_1974720</name>
</gene>
<proteinExistence type="predicted"/>
<organism evidence="1">
    <name type="scientific">marine sediment metagenome</name>
    <dbReference type="NCBI Taxonomy" id="412755"/>
    <lineage>
        <taxon>unclassified sequences</taxon>
        <taxon>metagenomes</taxon>
        <taxon>ecological metagenomes</taxon>
    </lineage>
</organism>
<protein>
    <submittedName>
        <fullName evidence="1">Uncharacterized protein</fullName>
    </submittedName>
</protein>
<reference evidence="1" key="1">
    <citation type="journal article" date="2015" name="Nature">
        <title>Complex archaea that bridge the gap between prokaryotes and eukaryotes.</title>
        <authorList>
            <person name="Spang A."/>
            <person name="Saw J.H."/>
            <person name="Jorgensen S.L."/>
            <person name="Zaremba-Niedzwiedzka K."/>
            <person name="Martijn J."/>
            <person name="Lind A.E."/>
            <person name="van Eijk R."/>
            <person name="Schleper C."/>
            <person name="Guy L."/>
            <person name="Ettema T.J."/>
        </authorList>
    </citation>
    <scope>NUCLEOTIDE SEQUENCE</scope>
</reference>
<comment type="caution">
    <text evidence="1">The sequence shown here is derived from an EMBL/GenBank/DDBJ whole genome shotgun (WGS) entry which is preliminary data.</text>
</comment>
<sequence length="57" mass="6484">MSNRLICGICVSEKEMPTCCDRSMIVKNVYLLCCCSDECGYNPIPECCDQKMDYLFA</sequence>
<evidence type="ECO:0000313" key="1">
    <source>
        <dbReference type="EMBL" id="KKL83438.1"/>
    </source>
</evidence>
<dbReference type="AlphaFoldDB" id="A0A0F9FB47"/>
<accession>A0A0F9FB47</accession>